<dbReference type="InterPro" id="IPR031341">
    <property type="entry name" value="Methyltr_RsmF_N"/>
</dbReference>
<proteinExistence type="inferred from homology"/>
<evidence type="ECO:0000256" key="6">
    <source>
        <dbReference type="PROSITE-ProRule" id="PRU01023"/>
    </source>
</evidence>
<dbReference type="SUPFAM" id="SSF53335">
    <property type="entry name" value="S-adenosyl-L-methionine-dependent methyltransferases"/>
    <property type="match status" value="1"/>
</dbReference>
<keyword evidence="9" id="KW-1185">Reference proteome</keyword>
<evidence type="ECO:0000256" key="4">
    <source>
        <dbReference type="ARBA" id="ARBA00022691"/>
    </source>
</evidence>
<dbReference type="InterPro" id="IPR027391">
    <property type="entry name" value="Nol1_Nop2_Fmu_2"/>
</dbReference>
<gene>
    <name evidence="8" type="ORF">HQ36_01680</name>
</gene>
<dbReference type="EMBL" id="JQZW01000002">
    <property type="protein sequence ID" value="KGN99189.1"/>
    <property type="molecule type" value="Genomic_DNA"/>
</dbReference>
<dbReference type="Gene3D" id="2.30.130.60">
    <property type="match status" value="1"/>
</dbReference>
<feature type="active site" description="Nucleophile" evidence="6">
    <location>
        <position position="236"/>
    </location>
</feature>
<evidence type="ECO:0000259" key="7">
    <source>
        <dbReference type="PROSITE" id="PS51686"/>
    </source>
</evidence>
<keyword evidence="5 6" id="KW-0694">RNA-binding</keyword>
<dbReference type="Pfam" id="PF13636">
    <property type="entry name" value="Methyltranf_PUA"/>
    <property type="match status" value="1"/>
</dbReference>
<dbReference type="PROSITE" id="PS51686">
    <property type="entry name" value="SAM_MT_RSMB_NOP"/>
    <property type="match status" value="1"/>
</dbReference>
<dbReference type="GO" id="GO:0001510">
    <property type="term" value="P:RNA methylation"/>
    <property type="evidence" value="ECO:0007669"/>
    <property type="project" value="InterPro"/>
</dbReference>
<comment type="similarity">
    <text evidence="6">Belongs to the class I-like SAM-binding methyltransferase superfamily. RsmB/NOP family.</text>
</comment>
<sequence length="467" mass="52146">MPTPPLSDEFRHSIEASYPEEAERLLWALEHSEPALSIRCNRVKQTIYNFSLSHLPIDRAVCWCEGGHYLSERPFFAHDPLWHAGAYYVQEAGSMALVQLQSLLGEKSIDVLDLSAAPGGKSTLLTQILPKGSLLVANDPIPKRAQILTENLIKWGYPDVVVTQSYPDQLRRAGVTFDLIVVDAPCSGEGLFRKSPEARNEWSLGAMEECAVRQREILQEAWQMLRPNGWLVYATCTFNRLENEANVRFLIEQFGATPILLADVPDEWRWVQGVEGLGYHFLPGITDSEGFYWALLRKGDGVDESIATKASKRSKKGERKEMNLSLPTFCSEWVQEPYRGYASMTVGEEIALLSERAALYCRMLTEARIPILSAGIPCATLKGGKPRPSALLPFSQAINTEAFSKVELSLSEALRYLAGEAIQLPTTAPQGYCLLFFEGVPIGWAHNVGNRANNLYPKPYRLKSLPK</sequence>
<accession>A0A0A2GFC8</accession>
<evidence type="ECO:0000313" key="8">
    <source>
        <dbReference type="EMBL" id="KGN99189.1"/>
    </source>
</evidence>
<evidence type="ECO:0000313" key="9">
    <source>
        <dbReference type="Proteomes" id="UP000030134"/>
    </source>
</evidence>
<evidence type="ECO:0000256" key="2">
    <source>
        <dbReference type="ARBA" id="ARBA00022603"/>
    </source>
</evidence>
<dbReference type="GO" id="GO:0008173">
    <property type="term" value="F:RNA methyltransferase activity"/>
    <property type="evidence" value="ECO:0007669"/>
    <property type="project" value="InterPro"/>
</dbReference>
<dbReference type="GO" id="GO:0003723">
    <property type="term" value="F:RNA binding"/>
    <property type="evidence" value="ECO:0007669"/>
    <property type="project" value="UniProtKB-UniRule"/>
</dbReference>
<reference evidence="8 9" key="1">
    <citation type="submission" date="2014-08" db="EMBL/GenBank/DDBJ databases">
        <title>Porphyromonas gingivicanis strain:COT-022_OH1391 Genome sequencing.</title>
        <authorList>
            <person name="Wallis C."/>
            <person name="Deusch O."/>
            <person name="O'Flynn C."/>
            <person name="Davis I."/>
            <person name="Jospin G."/>
            <person name="Darling A.E."/>
            <person name="Coil D.A."/>
            <person name="Alexiev A."/>
            <person name="Horsfall A."/>
            <person name="Kirkwood N."/>
            <person name="Harris S."/>
            <person name="Eisen J.A."/>
        </authorList>
    </citation>
    <scope>NUCLEOTIDE SEQUENCE [LARGE SCALE GENOMIC DNA]</scope>
    <source>
        <strain evidence="9">COT-022 OH1391</strain>
    </source>
</reference>
<dbReference type="CDD" id="cd02440">
    <property type="entry name" value="AdoMet_MTases"/>
    <property type="match status" value="1"/>
</dbReference>
<dbReference type="Pfam" id="PF17125">
    <property type="entry name" value="Methyltr_RsmF_N"/>
    <property type="match status" value="1"/>
</dbReference>
<dbReference type="Gene3D" id="3.40.50.150">
    <property type="entry name" value="Vaccinia Virus protein VP39"/>
    <property type="match status" value="1"/>
</dbReference>
<dbReference type="PANTHER" id="PTHR22807:SF30">
    <property type="entry name" value="28S RRNA (CYTOSINE(4447)-C(5))-METHYLTRANSFERASE-RELATED"/>
    <property type="match status" value="1"/>
</dbReference>
<evidence type="ECO:0000256" key="1">
    <source>
        <dbReference type="ARBA" id="ARBA00022490"/>
    </source>
</evidence>
<protein>
    <recommendedName>
        <fullName evidence="7">SAM-dependent MTase RsmB/NOP-type domain-containing protein</fullName>
    </recommendedName>
</protein>
<dbReference type="Pfam" id="PF01189">
    <property type="entry name" value="Methyltr_RsmB-F"/>
    <property type="match status" value="1"/>
</dbReference>
<evidence type="ECO:0000256" key="5">
    <source>
        <dbReference type="ARBA" id="ARBA00022884"/>
    </source>
</evidence>
<evidence type="ECO:0000256" key="3">
    <source>
        <dbReference type="ARBA" id="ARBA00022679"/>
    </source>
</evidence>
<feature type="binding site" evidence="6">
    <location>
        <position position="139"/>
    </location>
    <ligand>
        <name>S-adenosyl-L-methionine</name>
        <dbReference type="ChEBI" id="CHEBI:59789"/>
    </ligand>
</feature>
<dbReference type="InterPro" id="IPR001678">
    <property type="entry name" value="MeTrfase_RsmB-F_NOP2_dom"/>
</dbReference>
<name>A0A0A2GFC8_9PORP</name>
<feature type="domain" description="SAM-dependent MTase RsmB/NOP-type" evidence="7">
    <location>
        <begin position="14"/>
        <end position="299"/>
    </location>
</feature>
<keyword evidence="3 6" id="KW-0808">Transferase</keyword>
<dbReference type="STRING" id="266762.HQ36_01680"/>
<dbReference type="InterPro" id="IPR029063">
    <property type="entry name" value="SAM-dependent_MTases_sf"/>
</dbReference>
<dbReference type="AlphaFoldDB" id="A0A0A2GFC8"/>
<dbReference type="Gene3D" id="3.30.70.1170">
    <property type="entry name" value="Sun protein, domain 3"/>
    <property type="match status" value="1"/>
</dbReference>
<dbReference type="eggNOG" id="COG3270">
    <property type="taxonomic scope" value="Bacteria"/>
</dbReference>
<dbReference type="InterPro" id="IPR023267">
    <property type="entry name" value="RCMT"/>
</dbReference>
<comment type="caution">
    <text evidence="8">The sequence shown here is derived from an EMBL/GenBank/DDBJ whole genome shotgun (WGS) entry which is preliminary data.</text>
</comment>
<dbReference type="PRINTS" id="PR02008">
    <property type="entry name" value="RCMTFAMILY"/>
</dbReference>
<dbReference type="PANTHER" id="PTHR22807">
    <property type="entry name" value="NOP2 YEAST -RELATED NOL1/NOP2/FMU SUN DOMAIN-CONTAINING"/>
    <property type="match status" value="1"/>
</dbReference>
<dbReference type="eggNOG" id="COG0144">
    <property type="taxonomic scope" value="Bacteria"/>
</dbReference>
<dbReference type="InterPro" id="IPR049560">
    <property type="entry name" value="MeTrfase_RsmB-F_NOP2_cat"/>
</dbReference>
<dbReference type="Proteomes" id="UP000030134">
    <property type="component" value="Unassembled WGS sequence"/>
</dbReference>
<keyword evidence="2 6" id="KW-0489">Methyltransferase</keyword>
<feature type="binding site" evidence="6">
    <location>
        <position position="183"/>
    </location>
    <ligand>
        <name>S-adenosyl-L-methionine</name>
        <dbReference type="ChEBI" id="CHEBI:59789"/>
    </ligand>
</feature>
<comment type="caution">
    <text evidence="6">Lacks conserved residue(s) required for the propagation of feature annotation.</text>
</comment>
<keyword evidence="1" id="KW-0963">Cytoplasm</keyword>
<organism evidence="8 9">
    <name type="scientific">Porphyromonas gingivicanis</name>
    <dbReference type="NCBI Taxonomy" id="266762"/>
    <lineage>
        <taxon>Bacteria</taxon>
        <taxon>Pseudomonadati</taxon>
        <taxon>Bacteroidota</taxon>
        <taxon>Bacteroidia</taxon>
        <taxon>Bacteroidales</taxon>
        <taxon>Porphyromonadaceae</taxon>
        <taxon>Porphyromonas</taxon>
    </lineage>
</organism>
<keyword evidence="4 6" id="KW-0949">S-adenosyl-L-methionine</keyword>
<feature type="binding site" evidence="6">
    <location>
        <begin position="115"/>
        <end position="121"/>
    </location>
    <ligand>
        <name>S-adenosyl-L-methionine</name>
        <dbReference type="ChEBI" id="CHEBI:59789"/>
    </ligand>
</feature>